<keyword evidence="4" id="KW-1185">Reference proteome</keyword>
<dbReference type="AlphaFoldDB" id="A0A1X1YV32"/>
<dbReference type="Proteomes" id="UP000466396">
    <property type="component" value="Chromosome"/>
</dbReference>
<name>A0A1X1YV32_9MYCO</name>
<protein>
    <submittedName>
        <fullName evidence="3">Putative membrane protein ArfC</fullName>
    </submittedName>
</protein>
<evidence type="ECO:0000256" key="2">
    <source>
        <dbReference type="SAM" id="Phobius"/>
    </source>
</evidence>
<keyword evidence="2" id="KW-0472">Membrane</keyword>
<keyword evidence="2" id="KW-1133">Transmembrane helix</keyword>
<gene>
    <name evidence="3" type="primary">arfC</name>
    <name evidence="3" type="ORF">MLAC_03910</name>
</gene>
<keyword evidence="2" id="KW-0812">Transmembrane</keyword>
<feature type="region of interest" description="Disordered" evidence="1">
    <location>
        <begin position="30"/>
        <end position="121"/>
    </location>
</feature>
<dbReference type="RefSeq" id="WP_085156149.1">
    <property type="nucleotide sequence ID" value="NZ_AP022581.1"/>
</dbReference>
<evidence type="ECO:0000313" key="4">
    <source>
        <dbReference type="Proteomes" id="UP000466396"/>
    </source>
</evidence>
<evidence type="ECO:0000313" key="3">
    <source>
        <dbReference type="EMBL" id="BBX95097.1"/>
    </source>
</evidence>
<sequence>MSHVQWPLVVLAFVIGLGLTAALMVGRVTPQEPAHEKGPSGAKSGPATAKKATAAEPPTTKISLAQESPTTEIPAAEEPPPTQTPAVEEPPTTQIPEWSYPSYGPGSARAGADGGGPQGWLVKGRTDTRLYYTPDDPTYDPIVAQVWFQDEEAARRAFFTPWRASTKKS</sequence>
<feature type="compositionally biased region" description="Low complexity" evidence="1">
    <location>
        <begin position="40"/>
        <end position="76"/>
    </location>
</feature>
<dbReference type="OrthoDB" id="4871889at2"/>
<evidence type="ECO:0000256" key="1">
    <source>
        <dbReference type="SAM" id="MobiDB-lite"/>
    </source>
</evidence>
<dbReference type="STRING" id="169765.AWC15_12020"/>
<feature type="transmembrane region" description="Helical" evidence="2">
    <location>
        <begin position="6"/>
        <end position="25"/>
    </location>
</feature>
<proteinExistence type="predicted"/>
<reference evidence="3 4" key="1">
    <citation type="journal article" date="2019" name="Emerg. Microbes Infect.">
        <title>Comprehensive subspecies identification of 175 nontuberculous mycobacteria species based on 7547 genomic profiles.</title>
        <authorList>
            <person name="Matsumoto Y."/>
            <person name="Kinjo T."/>
            <person name="Motooka D."/>
            <person name="Nabeya D."/>
            <person name="Jung N."/>
            <person name="Uechi K."/>
            <person name="Horii T."/>
            <person name="Iida T."/>
            <person name="Fujita J."/>
            <person name="Nakamura S."/>
        </authorList>
    </citation>
    <scope>NUCLEOTIDE SEQUENCE [LARGE SCALE GENOMIC DNA]</scope>
    <source>
        <strain evidence="3 4">JCM 15657</strain>
    </source>
</reference>
<dbReference type="EMBL" id="AP022581">
    <property type="protein sequence ID" value="BBX95097.1"/>
    <property type="molecule type" value="Genomic_DNA"/>
</dbReference>
<dbReference type="KEGG" id="mlj:MLAC_03910"/>
<accession>A0A1X1YV32</accession>
<organism evidence="3 4">
    <name type="scientific">Mycobacterium lacus</name>
    <dbReference type="NCBI Taxonomy" id="169765"/>
    <lineage>
        <taxon>Bacteria</taxon>
        <taxon>Bacillati</taxon>
        <taxon>Actinomycetota</taxon>
        <taxon>Actinomycetes</taxon>
        <taxon>Mycobacteriales</taxon>
        <taxon>Mycobacteriaceae</taxon>
        <taxon>Mycobacterium</taxon>
    </lineage>
</organism>